<evidence type="ECO:0000256" key="3">
    <source>
        <dbReference type="ARBA" id="ARBA00022692"/>
    </source>
</evidence>
<dbReference type="OrthoDB" id="430207at2759"/>
<protein>
    <submittedName>
        <fullName evidence="7">Peroxisomal membrane protein</fullName>
    </submittedName>
</protein>
<reference evidence="7 8" key="1">
    <citation type="submission" date="2016-10" db="EMBL/GenBank/DDBJ databases">
        <title>The genome of Paramicrosporidium saccamoebae is the missing link in understanding Cryptomycota and Microsporidia evolution.</title>
        <authorList>
            <person name="Quandt C.A."/>
            <person name="Beaudet D."/>
            <person name="Corsaro D."/>
            <person name="Michel R."/>
            <person name="Corradi N."/>
            <person name="James T."/>
        </authorList>
    </citation>
    <scope>NUCLEOTIDE SEQUENCE [LARGE SCALE GENOMIC DNA]</scope>
    <source>
        <strain evidence="7 8">KSL3</strain>
    </source>
</reference>
<evidence type="ECO:0000256" key="6">
    <source>
        <dbReference type="RuleBase" id="RU363053"/>
    </source>
</evidence>
<keyword evidence="5 6" id="KW-0472">Membrane</keyword>
<proteinExistence type="inferred from homology"/>
<dbReference type="EMBL" id="MTSL01000213">
    <property type="protein sequence ID" value="PJF16562.1"/>
    <property type="molecule type" value="Genomic_DNA"/>
</dbReference>
<dbReference type="STRING" id="1246581.A0A2H9TFK1"/>
<dbReference type="Proteomes" id="UP000240830">
    <property type="component" value="Unassembled WGS sequence"/>
</dbReference>
<name>A0A2H9TFK1_9FUNG</name>
<evidence type="ECO:0000256" key="2">
    <source>
        <dbReference type="ARBA" id="ARBA00006824"/>
    </source>
</evidence>
<dbReference type="GO" id="GO:0005737">
    <property type="term" value="C:cytoplasm"/>
    <property type="evidence" value="ECO:0007669"/>
    <property type="project" value="TreeGrafter"/>
</dbReference>
<evidence type="ECO:0000256" key="5">
    <source>
        <dbReference type="ARBA" id="ARBA00023136"/>
    </source>
</evidence>
<comment type="similarity">
    <text evidence="2 6">Belongs to the peroxisomal membrane protein PXMP2/4 family.</text>
</comment>
<feature type="transmembrane region" description="Helical" evidence="6">
    <location>
        <begin position="21"/>
        <end position="43"/>
    </location>
</feature>
<organism evidence="7 8">
    <name type="scientific">Paramicrosporidium saccamoebae</name>
    <dbReference type="NCBI Taxonomy" id="1246581"/>
    <lineage>
        <taxon>Eukaryota</taxon>
        <taxon>Fungi</taxon>
        <taxon>Fungi incertae sedis</taxon>
        <taxon>Cryptomycota</taxon>
        <taxon>Cryptomycota incertae sedis</taxon>
        <taxon>Paramicrosporidium</taxon>
    </lineage>
</organism>
<keyword evidence="3 6" id="KW-0812">Transmembrane</keyword>
<gene>
    <name evidence="7" type="ORF">PSACC_03543</name>
</gene>
<evidence type="ECO:0000256" key="1">
    <source>
        <dbReference type="ARBA" id="ARBA00004141"/>
    </source>
</evidence>
<sequence>MIEPLGRFLRFYSRVLNKHKYATQVATAGLLWFSGDILCQGLVSLAEDDRKPFELDWRRTGRMTLYGLGFSAPVYTFWYSFLERYSQRMFAQRPGTTAPWMHALLRRFPLDAARIRTWKIISFKLAMDTFVFDPLYLSLFFTITSVMEGRRLNEVGKKLREDLGKTWLVDIAVWTPIQTVNFRFVPVLYQALVVQSCNVGWNAYLSYVQHRNSR</sequence>
<dbReference type="AlphaFoldDB" id="A0A2H9TFK1"/>
<dbReference type="PANTHER" id="PTHR11266">
    <property type="entry name" value="PEROXISOMAL MEMBRANE PROTEIN 2, PXMP2 MPV17"/>
    <property type="match status" value="1"/>
</dbReference>
<dbReference type="GO" id="GO:0016020">
    <property type="term" value="C:membrane"/>
    <property type="evidence" value="ECO:0007669"/>
    <property type="project" value="UniProtKB-SubCell"/>
</dbReference>
<dbReference type="Pfam" id="PF04117">
    <property type="entry name" value="Mpv17_PMP22"/>
    <property type="match status" value="1"/>
</dbReference>
<keyword evidence="8" id="KW-1185">Reference proteome</keyword>
<dbReference type="PANTHER" id="PTHR11266:SF17">
    <property type="entry name" value="PROTEIN MPV17"/>
    <property type="match status" value="1"/>
</dbReference>
<evidence type="ECO:0000256" key="4">
    <source>
        <dbReference type="ARBA" id="ARBA00022989"/>
    </source>
</evidence>
<feature type="transmembrane region" description="Helical" evidence="6">
    <location>
        <begin position="63"/>
        <end position="82"/>
    </location>
</feature>
<comment type="caution">
    <text evidence="7">The sequence shown here is derived from an EMBL/GenBank/DDBJ whole genome shotgun (WGS) entry which is preliminary data.</text>
</comment>
<dbReference type="InterPro" id="IPR007248">
    <property type="entry name" value="Mpv17_PMP22"/>
</dbReference>
<accession>A0A2H9TFK1</accession>
<evidence type="ECO:0000313" key="8">
    <source>
        <dbReference type="Proteomes" id="UP000240830"/>
    </source>
</evidence>
<keyword evidence="4 6" id="KW-1133">Transmembrane helix</keyword>
<comment type="subcellular location">
    <subcellularLocation>
        <location evidence="1">Membrane</location>
        <topology evidence="1">Multi-pass membrane protein</topology>
    </subcellularLocation>
</comment>
<evidence type="ECO:0000313" key="7">
    <source>
        <dbReference type="EMBL" id="PJF16562.1"/>
    </source>
</evidence>